<dbReference type="InterPro" id="IPR037660">
    <property type="entry name" value="CCDC51"/>
</dbReference>
<evidence type="ECO:0000313" key="3">
    <source>
        <dbReference type="Proteomes" id="UP001066276"/>
    </source>
</evidence>
<dbReference type="PANTHER" id="PTHR28624:SF1">
    <property type="entry name" value="MITOCHONDRIAL POTASSIUM CHANNEL"/>
    <property type="match status" value="1"/>
</dbReference>
<comment type="caution">
    <text evidence="2">The sequence shown here is derived from an EMBL/GenBank/DDBJ whole genome shotgun (WGS) entry which is preliminary data.</text>
</comment>
<feature type="transmembrane region" description="Helical" evidence="1">
    <location>
        <begin position="367"/>
        <end position="387"/>
    </location>
</feature>
<protein>
    <recommendedName>
        <fullName evidence="4">Coiled-coil domain-containing protein 51</fullName>
    </recommendedName>
</protein>
<dbReference type="EMBL" id="JANPWB010000013">
    <property type="protein sequence ID" value="KAJ1111357.1"/>
    <property type="molecule type" value="Genomic_DNA"/>
</dbReference>
<dbReference type="PANTHER" id="PTHR28624">
    <property type="entry name" value="COILED-COIL DOMAIN-CONTAINING PROTEIN 51"/>
    <property type="match status" value="1"/>
</dbReference>
<dbReference type="Proteomes" id="UP001066276">
    <property type="component" value="Chromosome 9"/>
</dbReference>
<sequence length="390" mass="44161">MRQSHSILMGGQRFTKLRVSTFPSRNPKVSGRKRLAAASTVPPSLRETLKVLYTSSAQRVSATAKSWWDRYEEFVGLVEVREAQGKVAEAEKAFMVARALVRDIHDNVEFQQLKLKEIRDRLERVPREDVHFLELATQEHKLLQEEKRIKTAYANAEDSEREKFTLFSAAVRESHEKERARAEKTKNWSIIGSVIGTIIGVMGSTYINRVRLQELKSLLQEAQKGPINLQEALHEQAATYKHQQTDLSNAILSLQHLIQKGSGAEGIPLTEDPLIVELNKQTNYSKQIHTTIENLQKQMSGLGKSLCKVSSEVQSVKTTLEKTPVEKSPPVIFREEEKMPFTVSDVMLELVDSKQSLESQINRNFRFSAALTCTFFAFTVSALYTLLKGS</sequence>
<evidence type="ECO:0008006" key="4">
    <source>
        <dbReference type="Google" id="ProtNLM"/>
    </source>
</evidence>
<name>A0AAV7N5S5_PLEWA</name>
<proteinExistence type="predicted"/>
<feature type="transmembrane region" description="Helical" evidence="1">
    <location>
        <begin position="188"/>
        <end position="207"/>
    </location>
</feature>
<keyword evidence="1" id="KW-0812">Transmembrane</keyword>
<keyword evidence="3" id="KW-1185">Reference proteome</keyword>
<reference evidence="2" key="1">
    <citation type="journal article" date="2022" name="bioRxiv">
        <title>Sequencing and chromosome-scale assembly of the giantPleurodeles waltlgenome.</title>
        <authorList>
            <person name="Brown T."/>
            <person name="Elewa A."/>
            <person name="Iarovenko S."/>
            <person name="Subramanian E."/>
            <person name="Araus A.J."/>
            <person name="Petzold A."/>
            <person name="Susuki M."/>
            <person name="Suzuki K.-i.T."/>
            <person name="Hayashi T."/>
            <person name="Toyoda A."/>
            <person name="Oliveira C."/>
            <person name="Osipova E."/>
            <person name="Leigh N.D."/>
            <person name="Simon A."/>
            <person name="Yun M.H."/>
        </authorList>
    </citation>
    <scope>NUCLEOTIDE SEQUENCE</scope>
    <source>
        <strain evidence="2">20211129_DDA</strain>
        <tissue evidence="2">Liver</tissue>
    </source>
</reference>
<keyword evidence="1" id="KW-1133">Transmembrane helix</keyword>
<organism evidence="2 3">
    <name type="scientific">Pleurodeles waltl</name>
    <name type="common">Iberian ribbed newt</name>
    <dbReference type="NCBI Taxonomy" id="8319"/>
    <lineage>
        <taxon>Eukaryota</taxon>
        <taxon>Metazoa</taxon>
        <taxon>Chordata</taxon>
        <taxon>Craniata</taxon>
        <taxon>Vertebrata</taxon>
        <taxon>Euteleostomi</taxon>
        <taxon>Amphibia</taxon>
        <taxon>Batrachia</taxon>
        <taxon>Caudata</taxon>
        <taxon>Salamandroidea</taxon>
        <taxon>Salamandridae</taxon>
        <taxon>Pleurodelinae</taxon>
        <taxon>Pleurodeles</taxon>
    </lineage>
</organism>
<evidence type="ECO:0000313" key="2">
    <source>
        <dbReference type="EMBL" id="KAJ1111357.1"/>
    </source>
</evidence>
<keyword evidence="1" id="KW-0472">Membrane</keyword>
<dbReference type="AlphaFoldDB" id="A0AAV7N5S5"/>
<accession>A0AAV7N5S5</accession>
<gene>
    <name evidence="2" type="ORF">NDU88_008693</name>
</gene>
<evidence type="ECO:0000256" key="1">
    <source>
        <dbReference type="SAM" id="Phobius"/>
    </source>
</evidence>